<sequence>MPKIDDPSGPFDDATVIEVDATSIDGFAGTIEGQVTANYIPYAARIVPSYELGARFGFANRSAEVKAARDRHTDCLRGAIDQLRGFAEASQALVAAARFVAEKYRDSDAFSAATVDEVAQELNAAMRTVQKQRGDAV</sequence>
<comment type="caution">
    <text evidence="1">The sequence shown here is derived from an EMBL/GenBank/DDBJ whole genome shotgun (WGS) entry which is preliminary data.</text>
</comment>
<evidence type="ECO:0000313" key="2">
    <source>
        <dbReference type="Proteomes" id="UP000619260"/>
    </source>
</evidence>
<dbReference type="AlphaFoldDB" id="A0A8J3YW86"/>
<accession>A0A8J3YW86</accession>
<organism evidence="1 2">
    <name type="scientific">Virgisporangium aliadipatigenens</name>
    <dbReference type="NCBI Taxonomy" id="741659"/>
    <lineage>
        <taxon>Bacteria</taxon>
        <taxon>Bacillati</taxon>
        <taxon>Actinomycetota</taxon>
        <taxon>Actinomycetes</taxon>
        <taxon>Micromonosporales</taxon>
        <taxon>Micromonosporaceae</taxon>
        <taxon>Virgisporangium</taxon>
    </lineage>
</organism>
<keyword evidence="2" id="KW-1185">Reference proteome</keyword>
<dbReference type="EMBL" id="BOPF01000055">
    <property type="protein sequence ID" value="GIJ51827.1"/>
    <property type="molecule type" value="Genomic_DNA"/>
</dbReference>
<dbReference type="RefSeq" id="WP_203905219.1">
    <property type="nucleotide sequence ID" value="NZ_BOPF01000055.1"/>
</dbReference>
<gene>
    <name evidence="1" type="ORF">Val02_87130</name>
</gene>
<dbReference type="Proteomes" id="UP000619260">
    <property type="component" value="Unassembled WGS sequence"/>
</dbReference>
<proteinExistence type="predicted"/>
<name>A0A8J3YW86_9ACTN</name>
<evidence type="ECO:0000313" key="1">
    <source>
        <dbReference type="EMBL" id="GIJ51827.1"/>
    </source>
</evidence>
<protein>
    <submittedName>
        <fullName evidence="1">Uncharacterized protein</fullName>
    </submittedName>
</protein>
<reference evidence="1" key="1">
    <citation type="submission" date="2021-01" db="EMBL/GenBank/DDBJ databases">
        <title>Whole genome shotgun sequence of Virgisporangium aliadipatigenens NBRC 105644.</title>
        <authorList>
            <person name="Komaki H."/>
            <person name="Tamura T."/>
        </authorList>
    </citation>
    <scope>NUCLEOTIDE SEQUENCE</scope>
    <source>
        <strain evidence="1">NBRC 105644</strain>
    </source>
</reference>